<comment type="caution">
    <text evidence="2">The sequence shown here is derived from an EMBL/GenBank/DDBJ whole genome shotgun (WGS) entry which is preliminary data.</text>
</comment>
<organism evidence="2 3">
    <name type="scientific">Mucuna pruriens</name>
    <name type="common">Velvet bean</name>
    <name type="synonym">Dolichos pruriens</name>
    <dbReference type="NCBI Taxonomy" id="157652"/>
    <lineage>
        <taxon>Eukaryota</taxon>
        <taxon>Viridiplantae</taxon>
        <taxon>Streptophyta</taxon>
        <taxon>Embryophyta</taxon>
        <taxon>Tracheophyta</taxon>
        <taxon>Spermatophyta</taxon>
        <taxon>Magnoliopsida</taxon>
        <taxon>eudicotyledons</taxon>
        <taxon>Gunneridae</taxon>
        <taxon>Pentapetalae</taxon>
        <taxon>rosids</taxon>
        <taxon>fabids</taxon>
        <taxon>Fabales</taxon>
        <taxon>Fabaceae</taxon>
        <taxon>Papilionoideae</taxon>
        <taxon>50 kb inversion clade</taxon>
        <taxon>NPAAA clade</taxon>
        <taxon>indigoferoid/millettioid clade</taxon>
        <taxon>Phaseoleae</taxon>
        <taxon>Mucuna</taxon>
    </lineage>
</organism>
<evidence type="ECO:0000256" key="1">
    <source>
        <dbReference type="SAM" id="MobiDB-lite"/>
    </source>
</evidence>
<dbReference type="EMBL" id="QJKJ01002382">
    <property type="protein sequence ID" value="RDY03115.1"/>
    <property type="molecule type" value="Genomic_DNA"/>
</dbReference>
<proteinExistence type="predicted"/>
<feature type="non-terminal residue" evidence="2">
    <location>
        <position position="158"/>
    </location>
</feature>
<sequence length="158" mass="17769">PVGSWKPVKVIAQYSRRTPVGRNLNVWPSVVNHHHPSKAIVREPKIKPSTYSLPTDEFDSVASIRIGFVSVETESDQFVPSSSTTILSWRYDRRVTPWLYPHPMRPSHLSSYMTWECRMGSASRGSNKPIRASSEKDSSGDLGAMKPHLATRPGLRID</sequence>
<feature type="non-terminal residue" evidence="2">
    <location>
        <position position="1"/>
    </location>
</feature>
<keyword evidence="3" id="KW-1185">Reference proteome</keyword>
<protein>
    <submittedName>
        <fullName evidence="2">Uncharacterized protein</fullName>
    </submittedName>
</protein>
<accession>A0A371HJY6</accession>
<dbReference type="Proteomes" id="UP000257109">
    <property type="component" value="Unassembled WGS sequence"/>
</dbReference>
<reference evidence="2" key="1">
    <citation type="submission" date="2018-05" db="EMBL/GenBank/DDBJ databases">
        <title>Draft genome of Mucuna pruriens seed.</title>
        <authorList>
            <person name="Nnadi N.E."/>
            <person name="Vos R."/>
            <person name="Hasami M.H."/>
            <person name="Devisetty U.K."/>
            <person name="Aguiy J.C."/>
        </authorList>
    </citation>
    <scope>NUCLEOTIDE SEQUENCE [LARGE SCALE GENOMIC DNA]</scope>
    <source>
        <strain evidence="2">JCA_2017</strain>
    </source>
</reference>
<dbReference type="AlphaFoldDB" id="A0A371HJY6"/>
<feature type="region of interest" description="Disordered" evidence="1">
    <location>
        <begin position="122"/>
        <end position="158"/>
    </location>
</feature>
<gene>
    <name evidence="2" type="ORF">CR513_13335</name>
</gene>
<evidence type="ECO:0000313" key="2">
    <source>
        <dbReference type="EMBL" id="RDY03115.1"/>
    </source>
</evidence>
<evidence type="ECO:0000313" key="3">
    <source>
        <dbReference type="Proteomes" id="UP000257109"/>
    </source>
</evidence>
<name>A0A371HJY6_MUCPR</name>